<protein>
    <submittedName>
        <fullName evidence="1">Uncharacterized protein</fullName>
    </submittedName>
</protein>
<sequence>MLRRGCEVRKESGIKTLTTKKTQERKEMSTATSPSANVFSGFVEGLTHLPSLRLSVVSKPEGLQDKSARLLLRCMSMETR</sequence>
<gene>
    <name evidence="1" type="ORF">D6C83_03167</name>
</gene>
<proteinExistence type="predicted"/>
<name>A0A4T0DKM9_AURPU</name>
<reference evidence="1 2" key="1">
    <citation type="submission" date="2018-10" db="EMBL/GenBank/DDBJ databases">
        <title>Fifty Aureobasidium pullulans genomes reveal a recombining polyextremotolerant generalist.</title>
        <authorList>
            <person name="Gostincar C."/>
            <person name="Turk M."/>
            <person name="Zajc J."/>
            <person name="Gunde-Cimerman N."/>
        </authorList>
    </citation>
    <scope>NUCLEOTIDE SEQUENCE [LARGE SCALE GENOMIC DNA]</scope>
    <source>
        <strain evidence="1 2">EXF-3380</strain>
    </source>
</reference>
<evidence type="ECO:0000313" key="2">
    <source>
        <dbReference type="Proteomes" id="UP000304947"/>
    </source>
</evidence>
<dbReference type="AlphaFoldDB" id="A0A4T0DKM9"/>
<comment type="caution">
    <text evidence="1">The sequence shown here is derived from an EMBL/GenBank/DDBJ whole genome shotgun (WGS) entry which is preliminary data.</text>
</comment>
<dbReference type="Proteomes" id="UP000304947">
    <property type="component" value="Unassembled WGS sequence"/>
</dbReference>
<accession>A0A4T0DKM9</accession>
<evidence type="ECO:0000313" key="1">
    <source>
        <dbReference type="EMBL" id="TIA60955.1"/>
    </source>
</evidence>
<organism evidence="1 2">
    <name type="scientific">Aureobasidium pullulans</name>
    <name type="common">Black yeast</name>
    <name type="synonym">Pullularia pullulans</name>
    <dbReference type="NCBI Taxonomy" id="5580"/>
    <lineage>
        <taxon>Eukaryota</taxon>
        <taxon>Fungi</taxon>
        <taxon>Dikarya</taxon>
        <taxon>Ascomycota</taxon>
        <taxon>Pezizomycotina</taxon>
        <taxon>Dothideomycetes</taxon>
        <taxon>Dothideomycetidae</taxon>
        <taxon>Dothideales</taxon>
        <taxon>Saccotheciaceae</taxon>
        <taxon>Aureobasidium</taxon>
    </lineage>
</organism>
<dbReference type="EMBL" id="QZBU01000771">
    <property type="protein sequence ID" value="TIA60955.1"/>
    <property type="molecule type" value="Genomic_DNA"/>
</dbReference>